<feature type="domain" description="Glycosyltransferase 2-like" evidence="2">
    <location>
        <begin position="5"/>
        <end position="128"/>
    </location>
</feature>
<dbReference type="PANTHER" id="PTHR43630:SF2">
    <property type="entry name" value="GLYCOSYLTRANSFERASE"/>
    <property type="match status" value="1"/>
</dbReference>
<dbReference type="Proteomes" id="UP000662373">
    <property type="component" value="Unassembled WGS sequence"/>
</dbReference>
<name>A0A934NB87_9FLAO</name>
<reference evidence="3 4" key="1">
    <citation type="submission" date="2020-09" db="EMBL/GenBank/DDBJ databases">
        <title>Draft genome of Gelidibacter salicanalis PAMC21136.</title>
        <authorList>
            <person name="Park H."/>
        </authorList>
    </citation>
    <scope>NUCLEOTIDE SEQUENCE [LARGE SCALE GENOMIC DNA]</scope>
    <source>
        <strain evidence="3 4">PAMC21136</strain>
    </source>
</reference>
<evidence type="ECO:0000256" key="1">
    <source>
        <dbReference type="ARBA" id="ARBA00038494"/>
    </source>
</evidence>
<dbReference type="InterPro" id="IPR001173">
    <property type="entry name" value="Glyco_trans_2-like"/>
</dbReference>
<evidence type="ECO:0000313" key="3">
    <source>
        <dbReference type="EMBL" id="MBJ7879345.1"/>
    </source>
</evidence>
<comment type="caution">
    <text evidence="3">The sequence shown here is derived from an EMBL/GenBank/DDBJ whole genome shotgun (WGS) entry which is preliminary data.</text>
</comment>
<dbReference type="SUPFAM" id="SSF53448">
    <property type="entry name" value="Nucleotide-diphospho-sugar transferases"/>
    <property type="match status" value="1"/>
</dbReference>
<organism evidence="3 4">
    <name type="scientific">Gelidibacter salicanalis</name>
    <dbReference type="NCBI Taxonomy" id="291193"/>
    <lineage>
        <taxon>Bacteria</taxon>
        <taxon>Pseudomonadati</taxon>
        <taxon>Bacteroidota</taxon>
        <taxon>Flavobacteriia</taxon>
        <taxon>Flavobacteriales</taxon>
        <taxon>Flavobacteriaceae</taxon>
        <taxon>Gelidibacter</taxon>
    </lineage>
</organism>
<gene>
    <name evidence="3" type="ORF">JEM65_01565</name>
</gene>
<sequence>MNKLSVIIPTGNESYNIAEVIASVNFADEILVVDSFSTDGTYEKALKLATKVIRRDYIYSASQKNWAIPQAKHEWILLVDADERVTPELQKEIIETLENPKPDVVAYWIGRNNHFMGERVHYSGWRNDKVIRLFKRDFCTYEDKHVHAEIIANGTVSSLHHKLYHNTYTTFDNYVEKINRYANWQAEDYNKKTGKLTAYHFVIKPFYGFFKHYILQSGFRDGFVGLTIGYIQGYTVFMRYVKLWLLRKGRK</sequence>
<dbReference type="EMBL" id="JAEHJZ010000003">
    <property type="protein sequence ID" value="MBJ7879345.1"/>
    <property type="molecule type" value="Genomic_DNA"/>
</dbReference>
<dbReference type="Pfam" id="PF00535">
    <property type="entry name" value="Glycos_transf_2"/>
    <property type="match status" value="1"/>
</dbReference>
<comment type="similarity">
    <text evidence="1">Belongs to the glycosyltransferase 2 family. WaaE/KdtX subfamily.</text>
</comment>
<proteinExistence type="inferred from homology"/>
<dbReference type="InterPro" id="IPR029044">
    <property type="entry name" value="Nucleotide-diphossugar_trans"/>
</dbReference>
<dbReference type="PANTHER" id="PTHR43630">
    <property type="entry name" value="POLY-BETA-1,6-N-ACETYL-D-GLUCOSAMINE SYNTHASE"/>
    <property type="match status" value="1"/>
</dbReference>
<keyword evidence="4" id="KW-1185">Reference proteome</keyword>
<accession>A0A934NB87</accession>
<evidence type="ECO:0000313" key="4">
    <source>
        <dbReference type="Proteomes" id="UP000662373"/>
    </source>
</evidence>
<dbReference type="CDD" id="cd02511">
    <property type="entry name" value="Beta4Glucosyltransferase"/>
    <property type="match status" value="1"/>
</dbReference>
<dbReference type="RefSeq" id="WP_199596881.1">
    <property type="nucleotide sequence ID" value="NZ_JAEHJZ010000003.1"/>
</dbReference>
<dbReference type="AlphaFoldDB" id="A0A934NB87"/>
<dbReference type="Gene3D" id="3.90.550.10">
    <property type="entry name" value="Spore Coat Polysaccharide Biosynthesis Protein SpsA, Chain A"/>
    <property type="match status" value="1"/>
</dbReference>
<evidence type="ECO:0000259" key="2">
    <source>
        <dbReference type="Pfam" id="PF00535"/>
    </source>
</evidence>
<protein>
    <submittedName>
        <fullName evidence="3">Glycosyltransferase family 2 protein</fullName>
    </submittedName>
</protein>